<evidence type="ECO:0000313" key="2">
    <source>
        <dbReference type="Proteomes" id="UP000076420"/>
    </source>
</evidence>
<dbReference type="VEuPathDB" id="VectorBase:BGLAX_050222"/>
<dbReference type="OrthoDB" id="10064757at2759"/>
<reference evidence="1" key="1">
    <citation type="submission" date="2020-05" db="UniProtKB">
        <authorList>
            <consortium name="EnsemblMetazoa"/>
        </authorList>
    </citation>
    <scope>IDENTIFICATION</scope>
    <source>
        <strain evidence="1">BB02</strain>
    </source>
</reference>
<proteinExistence type="predicted"/>
<dbReference type="Proteomes" id="UP000076420">
    <property type="component" value="Unassembled WGS sequence"/>
</dbReference>
<protein>
    <submittedName>
        <fullName evidence="1">Uncharacterized protein</fullName>
    </submittedName>
</protein>
<accession>A0A2C9KFL5</accession>
<organism evidence="1 2">
    <name type="scientific">Biomphalaria glabrata</name>
    <name type="common">Bloodfluke planorb</name>
    <name type="synonym">Freshwater snail</name>
    <dbReference type="NCBI Taxonomy" id="6526"/>
    <lineage>
        <taxon>Eukaryota</taxon>
        <taxon>Metazoa</taxon>
        <taxon>Spiralia</taxon>
        <taxon>Lophotrochozoa</taxon>
        <taxon>Mollusca</taxon>
        <taxon>Gastropoda</taxon>
        <taxon>Heterobranchia</taxon>
        <taxon>Euthyneura</taxon>
        <taxon>Panpulmonata</taxon>
        <taxon>Hygrophila</taxon>
        <taxon>Lymnaeoidea</taxon>
        <taxon>Planorbidae</taxon>
        <taxon>Biomphalaria</taxon>
    </lineage>
</organism>
<dbReference type="AlphaFoldDB" id="A0A2C9KFL5"/>
<sequence length="647" mass="75062">MIQLHKWANAIMKSFKQNPMTHLRFISTKKYRPGHLYRNESLRKSPENITTYKVHQTQPVKINVSAERKKQDLISVVKLEPKGVSSQVFKLSQMRTRESEWNTEGSFSIDKAPVWFSKIHQDLIKYVKFPVASTGHKDYNLWTLQLMTTSELMSMAQGAKAGDNDTKNVITALWRRLDAMSMEERLTVADIFYLNNIPSKNYYSALFTYVDEMLEYLEFTPLQIARLAFHIKVHGDAPKTLYLTTEELMLKNLSNFDMNLIAIICHLFFIGQNRLQCFQLLDRIATRLLDDFKTVNHHYLPLLMKMLRYSNYINISFYKTLGDKVIEMNVFQSFNSMSSIMHFAFTYASVRITHPDIFTQILFRCDKMEHRARIKDIAKIVWACGTLVTDHPEHLKLIQTILNKVKRKLSLDEVWRYPDNLVDFLMGLALLNIYPVELYNKLFHPETIKMIFGLKSDRDKIMQLQFFDQSLLIECPHYSGNTLTESDRIHVLKQLKFISLEVDLKLRTSVTPAMKALQSWLGDKFVHCTFVLPHFKTADLVVVYDKKQKCFIEPTSVLLPSSISELNKLDTENIERVVLQLLSKAQTTYDNKPLGMLHCKTRQLQALGYKVILVAAEEAETYSLIGQEATQQLLLSHLSSLLGVTLK</sequence>
<dbReference type="STRING" id="6526.A0A2C9KFL5"/>
<gene>
    <name evidence="1" type="primary">106072258</name>
</gene>
<evidence type="ECO:0000313" key="1">
    <source>
        <dbReference type="EnsemblMetazoa" id="BGLB018761-PA"/>
    </source>
</evidence>
<name>A0A2C9KFL5_BIOGL</name>
<dbReference type="RefSeq" id="XP_013088055.2">
    <property type="nucleotide sequence ID" value="XM_013232601.2"/>
</dbReference>
<dbReference type="VEuPathDB" id="VectorBase:BGLB018761"/>
<dbReference type="EnsemblMetazoa" id="BGLB018761-RA">
    <property type="protein sequence ID" value="BGLB018761-PA"/>
    <property type="gene ID" value="BGLB018761"/>
</dbReference>
<dbReference type="KEGG" id="bgt:106072258"/>